<keyword evidence="1" id="KW-0808">Transferase</keyword>
<dbReference type="Proteomes" id="UP000237466">
    <property type="component" value="Unassembled WGS sequence"/>
</dbReference>
<proteinExistence type="predicted"/>
<dbReference type="GO" id="GO:0016740">
    <property type="term" value="F:transferase activity"/>
    <property type="evidence" value="ECO:0007669"/>
    <property type="project" value="UniProtKB-KW"/>
</dbReference>
<name>A0A2S3R011_VIBVL</name>
<dbReference type="EMBL" id="PDGH01000113">
    <property type="protein sequence ID" value="POB45535.1"/>
    <property type="molecule type" value="Genomic_DNA"/>
</dbReference>
<evidence type="ECO:0000313" key="2">
    <source>
        <dbReference type="Proteomes" id="UP000237466"/>
    </source>
</evidence>
<organism evidence="1 2">
    <name type="scientific">Vibrio vulnificus</name>
    <dbReference type="NCBI Taxonomy" id="672"/>
    <lineage>
        <taxon>Bacteria</taxon>
        <taxon>Pseudomonadati</taxon>
        <taxon>Pseudomonadota</taxon>
        <taxon>Gammaproteobacteria</taxon>
        <taxon>Vibrionales</taxon>
        <taxon>Vibrionaceae</taxon>
        <taxon>Vibrio</taxon>
    </lineage>
</organism>
<dbReference type="AlphaFoldDB" id="A0A2S3R011"/>
<comment type="caution">
    <text evidence="1">The sequence shown here is derived from an EMBL/GenBank/DDBJ whole genome shotgun (WGS) entry which is preliminary data.</text>
</comment>
<accession>A0A2S3R011</accession>
<dbReference type="RefSeq" id="WP_040110948.1">
    <property type="nucleotide sequence ID" value="NZ_CP009262.1"/>
</dbReference>
<protein>
    <submittedName>
        <fullName evidence="1">N-acetyltransferase</fullName>
    </submittedName>
</protein>
<sequence length="351" mass="40852">MDNLVVQKFSEINLNDQFFDSLKAGYAEFSDWFKKKADENALVLYNPLGHIEGFLYCKFESGPGDDTDPLLPDTKHLKVGTFKFNPMGTRRGDRYLKKIFDYAFKSDVEDIYVTVFGEQHRYLVELFSRYGFIHYANKTTTNGVEHVLLRTLHAAQGDVDKDYPLINTSDNRKYLLAIQPFYHTKLFPDSRLVTESPNIVKDISHSNSIHKIYICSIRQVMEMRRGDVIVMYRMKDPSGPAEFTAVATSLCVVEGVHTIDQYSSEDEFVAECVKFSVFEEDELRKIYRERKYTYIVNFTYNVALPKRPNRRKLADEVGIDREERWSCLPLSDVQFQRILSVSEVNQKFLKP</sequence>
<reference evidence="1 2" key="1">
    <citation type="journal article" date="2018" name="Front. Microbiol.">
        <title>Phylogeny of Vibrio vulnificus from the Analysis of the Core-Genome: Implications for Intra-Species Taxonomy.</title>
        <authorList>
            <person name="Roig F.J."/>
            <person name="Gonzalez-Candelas F."/>
            <person name="Sanjuan E."/>
            <person name="Fouz B."/>
            <person name="Feil E.J."/>
            <person name="Llorens C."/>
            <person name="Baker-Austin C."/>
            <person name="Oliver J.D."/>
            <person name="Danin-Poleg Y."/>
            <person name="Gibas C.J."/>
            <person name="Kashi Y."/>
            <person name="Gulig P.A."/>
            <person name="Morrison S.S."/>
            <person name="Amaro C."/>
        </authorList>
    </citation>
    <scope>NUCLEOTIDE SEQUENCE [LARGE SCALE GENOMIC DNA]</scope>
    <source>
        <strain evidence="1 2">CECT4608</strain>
    </source>
</reference>
<evidence type="ECO:0000313" key="1">
    <source>
        <dbReference type="EMBL" id="POB45535.1"/>
    </source>
</evidence>
<gene>
    <name evidence="1" type="ORF">CRN52_16295</name>
</gene>
<dbReference type="KEGG" id="vvl:VV93_v1c41070"/>